<comment type="caution">
    <text evidence="3">The sequence shown here is derived from an EMBL/GenBank/DDBJ whole genome shotgun (WGS) entry which is preliminary data.</text>
</comment>
<keyword evidence="3" id="KW-0687">Ribonucleoprotein</keyword>
<dbReference type="GO" id="GO:0005840">
    <property type="term" value="C:ribosome"/>
    <property type="evidence" value="ECO:0007669"/>
    <property type="project" value="UniProtKB-KW"/>
</dbReference>
<dbReference type="PANTHER" id="PTHR43648">
    <property type="entry name" value="ELECTRON TRANSFER FLAVOPROTEIN BETA SUBUNIT LYSINE METHYLTRANSFERASE"/>
    <property type="match status" value="1"/>
</dbReference>
<dbReference type="PANTHER" id="PTHR43648:SF1">
    <property type="entry name" value="ELECTRON TRANSFER FLAVOPROTEIN BETA SUBUNIT LYSINE METHYLTRANSFERASE"/>
    <property type="match status" value="1"/>
</dbReference>
<dbReference type="GO" id="GO:0032259">
    <property type="term" value="P:methylation"/>
    <property type="evidence" value="ECO:0007669"/>
    <property type="project" value="UniProtKB-KW"/>
</dbReference>
<dbReference type="EC" id="2.1.1.-" evidence="3"/>
<protein>
    <submittedName>
        <fullName evidence="3">Ribosomal protein L11 methyltransferase</fullName>
        <ecNumber evidence="3">2.1.1.-</ecNumber>
    </submittedName>
</protein>
<dbReference type="AlphaFoldDB" id="A0A645HX33"/>
<name>A0A645HX33_9ZZZZ</name>
<dbReference type="GO" id="GO:0008276">
    <property type="term" value="F:protein methyltransferase activity"/>
    <property type="evidence" value="ECO:0007669"/>
    <property type="project" value="TreeGrafter"/>
</dbReference>
<organism evidence="3">
    <name type="scientific">bioreactor metagenome</name>
    <dbReference type="NCBI Taxonomy" id="1076179"/>
    <lineage>
        <taxon>unclassified sequences</taxon>
        <taxon>metagenomes</taxon>
        <taxon>ecological metagenomes</taxon>
    </lineage>
</organism>
<reference evidence="3" key="1">
    <citation type="submission" date="2019-08" db="EMBL/GenBank/DDBJ databases">
        <authorList>
            <person name="Kucharzyk K."/>
            <person name="Murdoch R.W."/>
            <person name="Higgins S."/>
            <person name="Loffler F."/>
        </authorList>
    </citation>
    <scope>NUCLEOTIDE SEQUENCE</scope>
</reference>
<dbReference type="CDD" id="cd02440">
    <property type="entry name" value="AdoMet_MTases"/>
    <property type="match status" value="1"/>
</dbReference>
<keyword evidence="1 3" id="KW-0489">Methyltransferase</keyword>
<dbReference type="Gene3D" id="3.40.50.150">
    <property type="entry name" value="Vaccinia Virus protein VP39"/>
    <property type="match status" value="1"/>
</dbReference>
<evidence type="ECO:0000256" key="2">
    <source>
        <dbReference type="ARBA" id="ARBA00022679"/>
    </source>
</evidence>
<dbReference type="SUPFAM" id="SSF53335">
    <property type="entry name" value="S-adenosyl-L-methionine-dependent methyltransferases"/>
    <property type="match status" value="1"/>
</dbReference>
<dbReference type="InterPro" id="IPR050078">
    <property type="entry name" value="Ribosomal_L11_MeTrfase_PrmA"/>
</dbReference>
<evidence type="ECO:0000313" key="3">
    <source>
        <dbReference type="EMBL" id="MPN43567.1"/>
    </source>
</evidence>
<dbReference type="Pfam" id="PF06325">
    <property type="entry name" value="PrmA"/>
    <property type="match status" value="1"/>
</dbReference>
<sequence>MEIGNKLLIRPVWERVEDTHARAVFSIEPGLAFGIGSHETTRLCLEALEERVSEQTTVLDIGCGSGILGICALLLGAKTAIGVDLDAMAVKTAKENGRLNGFGPPAYTVIHGNLVDDISGTYRLITANIVADAIITLCEAVPSLLDEDGVFITSGIIDTREDEVLAAFADHGLTVLNRRESGGWVCFECRKSN</sequence>
<dbReference type="InterPro" id="IPR029063">
    <property type="entry name" value="SAM-dependent_MTases_sf"/>
</dbReference>
<gene>
    <name evidence="3" type="primary">prmA_50</name>
    <name evidence="3" type="ORF">SDC9_191127</name>
</gene>
<dbReference type="EMBL" id="VSSQ01102043">
    <property type="protein sequence ID" value="MPN43567.1"/>
    <property type="molecule type" value="Genomic_DNA"/>
</dbReference>
<proteinExistence type="predicted"/>
<keyword evidence="3" id="KW-0689">Ribosomal protein</keyword>
<keyword evidence="2 3" id="KW-0808">Transferase</keyword>
<accession>A0A645HX33</accession>
<evidence type="ECO:0000256" key="1">
    <source>
        <dbReference type="ARBA" id="ARBA00022603"/>
    </source>
</evidence>